<reference evidence="7" key="1">
    <citation type="submission" date="2023-08" db="EMBL/GenBank/DDBJ databases">
        <title>Black Yeasts Isolated from many extreme environments.</title>
        <authorList>
            <person name="Coleine C."/>
            <person name="Stajich J.E."/>
            <person name="Selbmann L."/>
        </authorList>
    </citation>
    <scope>NUCLEOTIDE SEQUENCE</scope>
    <source>
        <strain evidence="7">CCFEE 5810</strain>
    </source>
</reference>
<keyword evidence="2 4" id="KW-0863">Zinc-finger</keyword>
<evidence type="ECO:0000256" key="5">
    <source>
        <dbReference type="SAM" id="MobiDB-lite"/>
    </source>
</evidence>
<dbReference type="InterPro" id="IPR002893">
    <property type="entry name" value="Znf_MYND"/>
</dbReference>
<protein>
    <recommendedName>
        <fullName evidence="6">MYND-type domain-containing protein</fullName>
    </recommendedName>
</protein>
<dbReference type="GO" id="GO:0008270">
    <property type="term" value="F:zinc ion binding"/>
    <property type="evidence" value="ECO:0007669"/>
    <property type="project" value="UniProtKB-KW"/>
</dbReference>
<feature type="domain" description="MYND-type" evidence="6">
    <location>
        <begin position="136"/>
        <end position="172"/>
    </location>
</feature>
<evidence type="ECO:0000313" key="7">
    <source>
        <dbReference type="EMBL" id="KAK5700798.1"/>
    </source>
</evidence>
<gene>
    <name evidence="7" type="ORF">LTR97_005315</name>
</gene>
<dbReference type="EMBL" id="JAVRQU010000007">
    <property type="protein sequence ID" value="KAK5700798.1"/>
    <property type="molecule type" value="Genomic_DNA"/>
</dbReference>
<evidence type="ECO:0000256" key="4">
    <source>
        <dbReference type="PROSITE-ProRule" id="PRU00134"/>
    </source>
</evidence>
<proteinExistence type="predicted"/>
<dbReference type="PROSITE" id="PS01360">
    <property type="entry name" value="ZF_MYND_1"/>
    <property type="match status" value="1"/>
</dbReference>
<dbReference type="Proteomes" id="UP001310594">
    <property type="component" value="Unassembled WGS sequence"/>
</dbReference>
<sequence length="206" mass="22530">MADLHEAYKVAAYLDLKVKSLEDVVSELSNGEDVKVVFKGYDAALETLERSLLDAAHKDQEDREQLGAVTEALSSNGLHDTSHLHATVHNASSEDGGSGGEGRDEEDSTSDNNEAPHDNAAQGDHELPEIPVPNQCGCCGKPAEGKCSICKAVKYCDRKCEKADRHVHRLMCETGPYRDPLRRRAILLPELGDYPEIIYIDAVPYA</sequence>
<evidence type="ECO:0000256" key="1">
    <source>
        <dbReference type="ARBA" id="ARBA00022723"/>
    </source>
</evidence>
<dbReference type="SUPFAM" id="SSF144232">
    <property type="entry name" value="HIT/MYND zinc finger-like"/>
    <property type="match status" value="1"/>
</dbReference>
<feature type="region of interest" description="Disordered" evidence="5">
    <location>
        <begin position="89"/>
        <end position="127"/>
    </location>
</feature>
<dbReference type="Gene3D" id="6.10.140.2220">
    <property type="match status" value="1"/>
</dbReference>
<evidence type="ECO:0000313" key="8">
    <source>
        <dbReference type="Proteomes" id="UP001310594"/>
    </source>
</evidence>
<keyword evidence="3" id="KW-0862">Zinc</keyword>
<dbReference type="Pfam" id="PF01753">
    <property type="entry name" value="zf-MYND"/>
    <property type="match status" value="1"/>
</dbReference>
<name>A0AAN7WKF8_9PEZI</name>
<evidence type="ECO:0000256" key="3">
    <source>
        <dbReference type="ARBA" id="ARBA00022833"/>
    </source>
</evidence>
<comment type="caution">
    <text evidence="7">The sequence shown here is derived from an EMBL/GenBank/DDBJ whole genome shotgun (WGS) entry which is preliminary data.</text>
</comment>
<keyword evidence="1" id="KW-0479">Metal-binding</keyword>
<organism evidence="7 8">
    <name type="scientific">Elasticomyces elasticus</name>
    <dbReference type="NCBI Taxonomy" id="574655"/>
    <lineage>
        <taxon>Eukaryota</taxon>
        <taxon>Fungi</taxon>
        <taxon>Dikarya</taxon>
        <taxon>Ascomycota</taxon>
        <taxon>Pezizomycotina</taxon>
        <taxon>Dothideomycetes</taxon>
        <taxon>Dothideomycetidae</taxon>
        <taxon>Mycosphaerellales</taxon>
        <taxon>Teratosphaeriaceae</taxon>
        <taxon>Elasticomyces</taxon>
    </lineage>
</organism>
<evidence type="ECO:0000256" key="2">
    <source>
        <dbReference type="ARBA" id="ARBA00022771"/>
    </source>
</evidence>
<dbReference type="PROSITE" id="PS50865">
    <property type="entry name" value="ZF_MYND_2"/>
    <property type="match status" value="1"/>
</dbReference>
<accession>A0AAN7WKF8</accession>
<dbReference type="AlphaFoldDB" id="A0AAN7WKF8"/>
<evidence type="ECO:0000259" key="6">
    <source>
        <dbReference type="PROSITE" id="PS50865"/>
    </source>
</evidence>